<comment type="caution">
    <text evidence="1">The sequence shown here is derived from an EMBL/GenBank/DDBJ whole genome shotgun (WGS) entry which is preliminary data.</text>
</comment>
<accession>A0A099CX15</accession>
<dbReference type="Proteomes" id="UP000029708">
    <property type="component" value="Unassembled WGS sequence"/>
</dbReference>
<keyword evidence="2" id="KW-1185">Reference proteome</keyword>
<dbReference type="EMBL" id="JROI01000010">
    <property type="protein sequence ID" value="KGI78231.1"/>
    <property type="molecule type" value="Genomic_DNA"/>
</dbReference>
<protein>
    <submittedName>
        <fullName evidence="1">Uncharacterized protein</fullName>
    </submittedName>
</protein>
<organism evidence="1 2">
    <name type="scientific">Oleiagrimonas soli</name>
    <dbReference type="NCBI Taxonomy" id="1543381"/>
    <lineage>
        <taxon>Bacteria</taxon>
        <taxon>Pseudomonadati</taxon>
        <taxon>Pseudomonadota</taxon>
        <taxon>Gammaproteobacteria</taxon>
        <taxon>Lysobacterales</taxon>
        <taxon>Rhodanobacteraceae</taxon>
        <taxon>Oleiagrimonas</taxon>
    </lineage>
</organism>
<dbReference type="AlphaFoldDB" id="A0A099CX15"/>
<proteinExistence type="predicted"/>
<reference evidence="1 2" key="1">
    <citation type="submission" date="2014-09" db="EMBL/GenBank/DDBJ databases">
        <title>Xanthomonadaceae 3.5X direct submission.</title>
        <authorList>
            <person name="Fang T."/>
            <person name="Wang H."/>
        </authorList>
    </citation>
    <scope>NUCLEOTIDE SEQUENCE [LARGE SCALE GENOMIC DNA]</scope>
    <source>
        <strain evidence="1 2">3.5X</strain>
    </source>
</reference>
<name>A0A099CX15_9GAMM</name>
<gene>
    <name evidence="1" type="ORF">LF63_0107830</name>
</gene>
<sequence>MHRAIHSEMLRFLILQCRLDVQLRELSVQFPSMRPSRWQDAGSVIDGIRHRACRLFGKKNP</sequence>
<dbReference type="HOGENOM" id="CLU_2918141_0_0_6"/>
<evidence type="ECO:0000313" key="2">
    <source>
        <dbReference type="Proteomes" id="UP000029708"/>
    </source>
</evidence>
<evidence type="ECO:0000313" key="1">
    <source>
        <dbReference type="EMBL" id="KGI78231.1"/>
    </source>
</evidence>